<dbReference type="InterPro" id="IPR034660">
    <property type="entry name" value="DinB/YfiT-like"/>
</dbReference>
<evidence type="ECO:0000256" key="1">
    <source>
        <dbReference type="ARBA" id="ARBA00023015"/>
    </source>
</evidence>
<keyword evidence="2 5" id="KW-0238">DNA-binding</keyword>
<evidence type="ECO:0000313" key="5">
    <source>
        <dbReference type="EMBL" id="MBB5489383.1"/>
    </source>
</evidence>
<dbReference type="Proteomes" id="UP000579647">
    <property type="component" value="Unassembled WGS sequence"/>
</dbReference>
<dbReference type="GO" id="GO:0043565">
    <property type="term" value="F:sequence-specific DNA binding"/>
    <property type="evidence" value="ECO:0007669"/>
    <property type="project" value="InterPro"/>
</dbReference>
<feature type="domain" description="HTH araC/xylS-type" evidence="4">
    <location>
        <begin position="13"/>
        <end position="111"/>
    </location>
</feature>
<evidence type="ECO:0000256" key="3">
    <source>
        <dbReference type="ARBA" id="ARBA00023163"/>
    </source>
</evidence>
<dbReference type="GO" id="GO:0003700">
    <property type="term" value="F:DNA-binding transcription factor activity"/>
    <property type="evidence" value="ECO:0007669"/>
    <property type="project" value="InterPro"/>
</dbReference>
<dbReference type="SMART" id="SM00342">
    <property type="entry name" value="HTH_ARAC"/>
    <property type="match status" value="1"/>
</dbReference>
<dbReference type="PANTHER" id="PTHR46796">
    <property type="entry name" value="HTH-TYPE TRANSCRIPTIONAL ACTIVATOR RHAS-RELATED"/>
    <property type="match status" value="1"/>
</dbReference>
<dbReference type="Gene3D" id="1.10.10.60">
    <property type="entry name" value="Homeodomain-like"/>
    <property type="match status" value="1"/>
</dbReference>
<proteinExistence type="predicted"/>
<organism evidence="5 6">
    <name type="scientific">Nocardiopsis metallicus</name>
    <dbReference type="NCBI Taxonomy" id="179819"/>
    <lineage>
        <taxon>Bacteria</taxon>
        <taxon>Bacillati</taxon>
        <taxon>Actinomycetota</taxon>
        <taxon>Actinomycetes</taxon>
        <taxon>Streptosporangiales</taxon>
        <taxon>Nocardiopsidaceae</taxon>
        <taxon>Nocardiopsis</taxon>
    </lineage>
</organism>
<protein>
    <submittedName>
        <fullName evidence="5">AraC-like DNA-binding protein</fullName>
    </submittedName>
</protein>
<dbReference type="PROSITE" id="PS01124">
    <property type="entry name" value="HTH_ARAC_FAMILY_2"/>
    <property type="match status" value="1"/>
</dbReference>
<name>A0A840W282_9ACTN</name>
<keyword evidence="1" id="KW-0805">Transcription regulation</keyword>
<comment type="caution">
    <text evidence="5">The sequence shown here is derived from an EMBL/GenBank/DDBJ whole genome shotgun (WGS) entry which is preliminary data.</text>
</comment>
<keyword evidence="3" id="KW-0804">Transcription</keyword>
<evidence type="ECO:0000259" key="4">
    <source>
        <dbReference type="PROSITE" id="PS01124"/>
    </source>
</evidence>
<dbReference type="InterPro" id="IPR024775">
    <property type="entry name" value="DinB-like"/>
</dbReference>
<dbReference type="Gene3D" id="1.20.120.450">
    <property type="entry name" value="dinb family like domain"/>
    <property type="match status" value="1"/>
</dbReference>
<reference evidence="5 6" key="1">
    <citation type="submission" date="2020-08" db="EMBL/GenBank/DDBJ databases">
        <title>Sequencing the genomes of 1000 actinobacteria strains.</title>
        <authorList>
            <person name="Klenk H.-P."/>
        </authorList>
    </citation>
    <scope>NUCLEOTIDE SEQUENCE [LARGE SCALE GENOMIC DNA]</scope>
    <source>
        <strain evidence="5 6">DSM 44598</strain>
    </source>
</reference>
<evidence type="ECO:0000256" key="2">
    <source>
        <dbReference type="ARBA" id="ARBA00023125"/>
    </source>
</evidence>
<dbReference type="RefSeq" id="WP_184361421.1">
    <property type="nucleotide sequence ID" value="NZ_BAAAKM010000010.1"/>
</dbReference>
<evidence type="ECO:0000313" key="6">
    <source>
        <dbReference type="Proteomes" id="UP000579647"/>
    </source>
</evidence>
<dbReference type="AlphaFoldDB" id="A0A840W282"/>
<accession>A0A840W282</accession>
<dbReference type="InterPro" id="IPR009057">
    <property type="entry name" value="Homeodomain-like_sf"/>
</dbReference>
<dbReference type="InterPro" id="IPR018060">
    <property type="entry name" value="HTH_AraC"/>
</dbReference>
<gene>
    <name evidence="5" type="ORF">HNR07_000520</name>
</gene>
<sequence>MTEPTTEPPSGRDRLRELLDAVLSEENNRLSEMAGQAHASPFHFSRVLSRDTGESPVALRRRVLLERAAWQIGQGTSVTDAAFAAGYESVEGFTRAFARAFGHPPSATTAGSGRWLPAPNGVHFHPPIHLWVEEHPKGRPSLDVTGLQVHHDVDDTALLIRLAADLPEAEYRRVREPGRTTLTWDGPEESIAATLDRLVRAKEMWLASIEGADTPEHGGDGPESLRLRHEEAGARWIATVTDIGRRDAWGDRLIDALCDPPESFLLGGVVAHVLTYSAHRRQSVRHMLRAAGVEVDHGDPLEWLQGRYERDRYEHS</sequence>
<keyword evidence="6" id="KW-1185">Reference proteome</keyword>
<dbReference type="Pfam" id="PF12833">
    <property type="entry name" value="HTH_18"/>
    <property type="match status" value="1"/>
</dbReference>
<dbReference type="InterPro" id="IPR050204">
    <property type="entry name" value="AraC_XylS_family_regulators"/>
</dbReference>
<dbReference type="EMBL" id="JACHDO010000001">
    <property type="protein sequence ID" value="MBB5489383.1"/>
    <property type="molecule type" value="Genomic_DNA"/>
</dbReference>
<dbReference type="Pfam" id="PF12867">
    <property type="entry name" value="DinB_2"/>
    <property type="match status" value="1"/>
</dbReference>
<dbReference type="SUPFAM" id="SSF46689">
    <property type="entry name" value="Homeodomain-like"/>
    <property type="match status" value="1"/>
</dbReference>